<keyword evidence="2" id="KW-0472">Membrane</keyword>
<protein>
    <submittedName>
        <fullName evidence="3">Uncharacterized protein</fullName>
    </submittedName>
</protein>
<sequence length="151" mass="16450">MCVLVGVWGHVMLDNTIRTKIIEYALGFALVAIPFTFMWGYFTGKSAGMSHADLATAQNQTELAQSNLQAVQAQSTQSNAAGERLATTEQAVQVRTQTLIKEVYKNEKVHPISNDCRIGSERVRLWNDANTAHSAVDSPSSITAERNAAVP</sequence>
<reference evidence="4" key="1">
    <citation type="submission" date="2018-07" db="EMBL/GenBank/DDBJ databases">
        <authorList>
            <person name="Kim H."/>
        </authorList>
    </citation>
    <scope>NUCLEOTIDE SEQUENCE [LARGE SCALE GENOMIC DNA]</scope>
    <source>
        <strain evidence="4">F02</strain>
    </source>
</reference>
<keyword evidence="4" id="KW-1185">Reference proteome</keyword>
<dbReference type="KEGG" id="hyf:DTO96_102184"/>
<accession>A0A345DDJ2</accession>
<evidence type="ECO:0000313" key="3">
    <source>
        <dbReference type="EMBL" id="AXF86430.1"/>
    </source>
</evidence>
<gene>
    <name evidence="3" type="ORF">DTO96_102184</name>
</gene>
<evidence type="ECO:0000256" key="1">
    <source>
        <dbReference type="SAM" id="MobiDB-lite"/>
    </source>
</evidence>
<dbReference type="AlphaFoldDB" id="A0A345DDJ2"/>
<organism evidence="3 4">
    <name type="scientific">Ephemeroptericola cinctiostellae</name>
    <dbReference type="NCBI Taxonomy" id="2268024"/>
    <lineage>
        <taxon>Bacteria</taxon>
        <taxon>Pseudomonadati</taxon>
        <taxon>Pseudomonadota</taxon>
        <taxon>Betaproteobacteria</taxon>
        <taxon>Burkholderiales</taxon>
        <taxon>Burkholderiaceae</taxon>
        <taxon>Ephemeroptericola</taxon>
    </lineage>
</organism>
<feature type="region of interest" description="Disordered" evidence="1">
    <location>
        <begin position="132"/>
        <end position="151"/>
    </location>
</feature>
<dbReference type="Proteomes" id="UP000252182">
    <property type="component" value="Chromosome"/>
</dbReference>
<keyword evidence="2" id="KW-1133">Transmembrane helix</keyword>
<feature type="compositionally biased region" description="Polar residues" evidence="1">
    <location>
        <begin position="132"/>
        <end position="144"/>
    </location>
</feature>
<evidence type="ECO:0000256" key="2">
    <source>
        <dbReference type="SAM" id="Phobius"/>
    </source>
</evidence>
<feature type="transmembrane region" description="Helical" evidence="2">
    <location>
        <begin position="21"/>
        <end position="42"/>
    </location>
</feature>
<name>A0A345DDJ2_9BURK</name>
<dbReference type="EMBL" id="CP031124">
    <property type="protein sequence ID" value="AXF86430.1"/>
    <property type="molecule type" value="Genomic_DNA"/>
</dbReference>
<proteinExistence type="predicted"/>
<keyword evidence="2" id="KW-0812">Transmembrane</keyword>
<evidence type="ECO:0000313" key="4">
    <source>
        <dbReference type="Proteomes" id="UP000252182"/>
    </source>
</evidence>